<dbReference type="AlphaFoldDB" id="Q6IJW2"/>
<dbReference type="EMBL" id="BK002604">
    <property type="protein sequence ID" value="DAA04110.1"/>
    <property type="molecule type" value="Genomic_DNA"/>
</dbReference>
<reference evidence="1" key="1">
    <citation type="journal article" date="2003" name="Genome Biol.">
        <title>An integrated gene annotation and transcriptional profiling approach towards the full gene content of the Drosophila genome.</title>
        <authorList>
            <person name="Hild M."/>
            <person name="Beckmann B."/>
            <person name="Haas S.A."/>
            <person name="Koch B."/>
            <person name="Solovyev V."/>
            <person name="Busold C."/>
            <person name="Fellenberg K."/>
            <person name="Boutros M."/>
            <person name="Vingron M."/>
            <person name="Sauer F."/>
            <person name="Hoheisel J.D."/>
            <person name="Paro R."/>
        </authorList>
    </citation>
    <scope>NUCLEOTIDE SEQUENCE</scope>
</reference>
<protein>
    <submittedName>
        <fullName evidence="1">HDC14090</fullName>
    </submittedName>
</protein>
<sequence length="251" mass="27829">MPEIKSLLNLYVFLDPKRSICLVTHVGGHKSEWGCDRTEIKLIGRLPKSPLPPVPRPPPAKPPPLCLIELIAHNLSYGIILEVKCSCVIYLAFFTSGVSVRMSPSPDPGQLPTGNGTNFSTASAQMKLKKIAFARETISKQLQNCLTCRLQLSAAGFHLDLPDSDADADSQPASTGFHRLPPTTTGLVHRQFLAHFSQMKLELELELLLKLKPKPKLLPKEKPFWAFCPRLPLPLPCLHFRSMCPWALAII</sequence>
<evidence type="ECO:0000313" key="1">
    <source>
        <dbReference type="EMBL" id="DAA04110.1"/>
    </source>
</evidence>
<organism evidence="1">
    <name type="scientific">Drosophila melanogaster</name>
    <name type="common">Fruit fly</name>
    <dbReference type="NCBI Taxonomy" id="7227"/>
    <lineage>
        <taxon>Eukaryota</taxon>
        <taxon>Metazoa</taxon>
        <taxon>Ecdysozoa</taxon>
        <taxon>Arthropoda</taxon>
        <taxon>Hexapoda</taxon>
        <taxon>Insecta</taxon>
        <taxon>Pterygota</taxon>
        <taxon>Neoptera</taxon>
        <taxon>Endopterygota</taxon>
        <taxon>Diptera</taxon>
        <taxon>Brachycera</taxon>
        <taxon>Muscomorpha</taxon>
        <taxon>Ephydroidea</taxon>
        <taxon>Drosophilidae</taxon>
        <taxon>Drosophila</taxon>
        <taxon>Sophophora</taxon>
    </lineage>
</organism>
<proteinExistence type="predicted"/>
<name>Q6IJW2_DROME</name>
<accession>Q6IJW2</accession>
<gene>
    <name evidence="1" type="ORF">HDC14090</name>
</gene>